<dbReference type="AlphaFoldDB" id="A0A9P6HQV8"/>
<evidence type="ECO:0000313" key="3">
    <source>
        <dbReference type="Proteomes" id="UP000736335"/>
    </source>
</evidence>
<feature type="compositionally biased region" description="Polar residues" evidence="1">
    <location>
        <begin position="10"/>
        <end position="30"/>
    </location>
</feature>
<reference evidence="2" key="2">
    <citation type="submission" date="2020-11" db="EMBL/GenBank/DDBJ databases">
        <authorList>
            <consortium name="DOE Joint Genome Institute"/>
            <person name="Kuo A."/>
            <person name="Miyauchi S."/>
            <person name="Kiss E."/>
            <person name="Drula E."/>
            <person name="Kohler A."/>
            <person name="Sanchez-Garcia M."/>
            <person name="Andreopoulos B."/>
            <person name="Barry K.W."/>
            <person name="Bonito G."/>
            <person name="Buee M."/>
            <person name="Carver A."/>
            <person name="Chen C."/>
            <person name="Cichocki N."/>
            <person name="Clum A."/>
            <person name="Culley D."/>
            <person name="Crous P.W."/>
            <person name="Fauchery L."/>
            <person name="Girlanda M."/>
            <person name="Hayes R."/>
            <person name="Keri Z."/>
            <person name="Labutti K."/>
            <person name="Lipzen A."/>
            <person name="Lombard V."/>
            <person name="Magnuson J."/>
            <person name="Maillard F."/>
            <person name="Morin E."/>
            <person name="Murat C."/>
            <person name="Nolan M."/>
            <person name="Ohm R."/>
            <person name="Pangilinan J."/>
            <person name="Pereira M."/>
            <person name="Perotto S."/>
            <person name="Peter M."/>
            <person name="Riley R."/>
            <person name="Sitrit Y."/>
            <person name="Stielow B."/>
            <person name="Szollosi G."/>
            <person name="Zifcakova L."/>
            <person name="Stursova M."/>
            <person name="Spatafora J.W."/>
            <person name="Tedersoo L."/>
            <person name="Vaario L.-M."/>
            <person name="Yamada A."/>
            <person name="Yan M."/>
            <person name="Wang P."/>
            <person name="Xu J."/>
            <person name="Bruns T."/>
            <person name="Baldrian P."/>
            <person name="Vilgalys R."/>
            <person name="Henrissat B."/>
            <person name="Grigoriev I.V."/>
            <person name="Hibbett D."/>
            <person name="Nagy L.G."/>
            <person name="Martin F.M."/>
        </authorList>
    </citation>
    <scope>NUCLEOTIDE SEQUENCE</scope>
    <source>
        <strain evidence="2">UH-Tt-Lm1</strain>
    </source>
</reference>
<dbReference type="EMBL" id="WIUZ02000002">
    <property type="protein sequence ID" value="KAF9790875.1"/>
    <property type="molecule type" value="Genomic_DNA"/>
</dbReference>
<evidence type="ECO:0000256" key="1">
    <source>
        <dbReference type="SAM" id="MobiDB-lite"/>
    </source>
</evidence>
<sequence>MPPKERSSKQHPPSVTKSTASTRRIGTRSMNRGEEPVTAEAGSHTVACWRPFANMNTGIQKRKAEDLPCTDQPTKRSTKKALGVKNVHSAANATKEATEPTLKVSARTAEQGAEIPSKSKTSLRKAPARPTSSSDSEDGEDDTTNHTTDGGATSPLLSNDEADEFPTAIQLAEERPQTGAGVATGQDVKYRGDGGIENNLDDHETALIKPTVHVPAPGPSFQQPDGSLMDMTNPGAITIIHPQTSLFPNHGNMGLAQPVPAWPAFTELIQEDNGSYKQTSQTTEISNCLSAAVKRANSNLLLIDSFPDVDQQERWLVDALKFELSARTCGHVIKAVGERARVDLDYFYCLPSMVIAGSTRHTFPSLTITH</sequence>
<feature type="region of interest" description="Disordered" evidence="1">
    <location>
        <begin position="1"/>
        <end position="44"/>
    </location>
</feature>
<dbReference type="Proteomes" id="UP000736335">
    <property type="component" value="Unassembled WGS sequence"/>
</dbReference>
<proteinExistence type="predicted"/>
<organism evidence="2 3">
    <name type="scientific">Thelephora terrestris</name>
    <dbReference type="NCBI Taxonomy" id="56493"/>
    <lineage>
        <taxon>Eukaryota</taxon>
        <taxon>Fungi</taxon>
        <taxon>Dikarya</taxon>
        <taxon>Basidiomycota</taxon>
        <taxon>Agaricomycotina</taxon>
        <taxon>Agaricomycetes</taxon>
        <taxon>Thelephorales</taxon>
        <taxon>Thelephoraceae</taxon>
        <taxon>Thelephora</taxon>
    </lineage>
</organism>
<name>A0A9P6HQV8_9AGAM</name>
<feature type="compositionally biased region" description="Polar residues" evidence="1">
    <location>
        <begin position="145"/>
        <end position="157"/>
    </location>
</feature>
<comment type="caution">
    <text evidence="2">The sequence shown here is derived from an EMBL/GenBank/DDBJ whole genome shotgun (WGS) entry which is preliminary data.</text>
</comment>
<gene>
    <name evidence="2" type="ORF">BJ322DRAFT_1017503</name>
</gene>
<evidence type="ECO:0000313" key="2">
    <source>
        <dbReference type="EMBL" id="KAF9790875.1"/>
    </source>
</evidence>
<keyword evidence="3" id="KW-1185">Reference proteome</keyword>
<feature type="region of interest" description="Disordered" evidence="1">
    <location>
        <begin position="172"/>
        <end position="191"/>
    </location>
</feature>
<accession>A0A9P6HQV8</accession>
<protein>
    <submittedName>
        <fullName evidence="2">Uncharacterized protein</fullName>
    </submittedName>
</protein>
<reference evidence="2" key="1">
    <citation type="journal article" date="2020" name="Nat. Commun.">
        <title>Large-scale genome sequencing of mycorrhizal fungi provides insights into the early evolution of symbiotic traits.</title>
        <authorList>
            <person name="Miyauchi S."/>
            <person name="Kiss E."/>
            <person name="Kuo A."/>
            <person name="Drula E."/>
            <person name="Kohler A."/>
            <person name="Sanchez-Garcia M."/>
            <person name="Morin E."/>
            <person name="Andreopoulos B."/>
            <person name="Barry K.W."/>
            <person name="Bonito G."/>
            <person name="Buee M."/>
            <person name="Carver A."/>
            <person name="Chen C."/>
            <person name="Cichocki N."/>
            <person name="Clum A."/>
            <person name="Culley D."/>
            <person name="Crous P.W."/>
            <person name="Fauchery L."/>
            <person name="Girlanda M."/>
            <person name="Hayes R.D."/>
            <person name="Keri Z."/>
            <person name="LaButti K."/>
            <person name="Lipzen A."/>
            <person name="Lombard V."/>
            <person name="Magnuson J."/>
            <person name="Maillard F."/>
            <person name="Murat C."/>
            <person name="Nolan M."/>
            <person name="Ohm R.A."/>
            <person name="Pangilinan J."/>
            <person name="Pereira M.F."/>
            <person name="Perotto S."/>
            <person name="Peter M."/>
            <person name="Pfister S."/>
            <person name="Riley R."/>
            <person name="Sitrit Y."/>
            <person name="Stielow J.B."/>
            <person name="Szollosi G."/>
            <person name="Zifcakova L."/>
            <person name="Stursova M."/>
            <person name="Spatafora J.W."/>
            <person name="Tedersoo L."/>
            <person name="Vaario L.M."/>
            <person name="Yamada A."/>
            <person name="Yan M."/>
            <person name="Wang P."/>
            <person name="Xu J."/>
            <person name="Bruns T."/>
            <person name="Baldrian P."/>
            <person name="Vilgalys R."/>
            <person name="Dunand C."/>
            <person name="Henrissat B."/>
            <person name="Grigoriev I.V."/>
            <person name="Hibbett D."/>
            <person name="Nagy L.G."/>
            <person name="Martin F.M."/>
        </authorList>
    </citation>
    <scope>NUCLEOTIDE SEQUENCE</scope>
    <source>
        <strain evidence="2">UH-Tt-Lm1</strain>
    </source>
</reference>
<feature type="region of interest" description="Disordered" evidence="1">
    <location>
        <begin position="59"/>
        <end position="159"/>
    </location>
</feature>
<dbReference type="OrthoDB" id="3317510at2759"/>